<feature type="signal peptide" evidence="2">
    <location>
        <begin position="1"/>
        <end position="22"/>
    </location>
</feature>
<sequence>MKSFLLCIVLGLSLLIGKTTHAQDSIPGPKSVADSLPGDSTKQLIEENKLLKDSLRQIHVQDSLKALTALPKAVRKDSSQDSSKIVDIFEEMAKAQDQQDQSIKKEASQQQTEKKNIEQEAEKKKKEEADAEQKAKQAIDNAKAAAKLDAINDSNAITDLKSQTVLTPKKDSALQEPAADLIKKDTIQSIFTLPEPVEQNYQDAKDVQTDSTKEMFKGQQRNKDSSKASLSYLKNGQTENATKKQVKDSRNQLFDSTMAAADSSSHQTAPLVNSVPDTAPVQDAKSHLTDTDTSSRFDFIQDSLQTKNTPFTELFKPFRTFDKQTSITSTTSLTILQQQVDYKTSADFTTQYQRTAERGGNFLFDVSVVKLNTEVETMGVQLKYNSNQGTDSTSTFAKPLFDIVGKRTFIQVDSTGKITAVDTTQLGRQVNTVLSGLSLSGGDFEVGSNFGLLASRSGINQAGQSWTDSVVINGNKRVTTYKVQSIIDGDMLVTISGTVSQTGVINSDGAVFKTHFSGTQKGKMYVDLETLLVKSRDLTLNMNGTVDYNGQSLPASAVSKIKENVSPN</sequence>
<protein>
    <submittedName>
        <fullName evidence="3">Uncharacterized protein</fullName>
    </submittedName>
</protein>
<evidence type="ECO:0000313" key="4">
    <source>
        <dbReference type="Proteomes" id="UP000199041"/>
    </source>
</evidence>
<evidence type="ECO:0000256" key="1">
    <source>
        <dbReference type="SAM" id="MobiDB-lite"/>
    </source>
</evidence>
<name>A0A1H4B9E3_9BACT</name>
<dbReference type="EMBL" id="FNQY01000019">
    <property type="protein sequence ID" value="SEA44761.1"/>
    <property type="molecule type" value="Genomic_DNA"/>
</dbReference>
<dbReference type="Proteomes" id="UP000199041">
    <property type="component" value="Unassembled WGS sequence"/>
</dbReference>
<dbReference type="OrthoDB" id="667437at2"/>
<keyword evidence="2" id="KW-0732">Signal</keyword>
<evidence type="ECO:0000256" key="2">
    <source>
        <dbReference type="SAM" id="SignalP"/>
    </source>
</evidence>
<dbReference type="AlphaFoldDB" id="A0A1H4B9E3"/>
<feature type="compositionally biased region" description="Polar residues" evidence="1">
    <location>
        <begin position="262"/>
        <end position="271"/>
    </location>
</feature>
<gene>
    <name evidence="3" type="ORF">SAMN05192529_11932</name>
</gene>
<organism evidence="3 4">
    <name type="scientific">Arachidicoccus rhizosphaerae</name>
    <dbReference type="NCBI Taxonomy" id="551991"/>
    <lineage>
        <taxon>Bacteria</taxon>
        <taxon>Pseudomonadati</taxon>
        <taxon>Bacteroidota</taxon>
        <taxon>Chitinophagia</taxon>
        <taxon>Chitinophagales</taxon>
        <taxon>Chitinophagaceae</taxon>
        <taxon>Arachidicoccus</taxon>
    </lineage>
</organism>
<keyword evidence="4" id="KW-1185">Reference proteome</keyword>
<feature type="chain" id="PRO_5011656419" evidence="2">
    <location>
        <begin position="23"/>
        <end position="568"/>
    </location>
</feature>
<feature type="compositionally biased region" description="Basic and acidic residues" evidence="1">
    <location>
        <begin position="102"/>
        <end position="137"/>
    </location>
</feature>
<proteinExistence type="predicted"/>
<accession>A0A1H4B9E3</accession>
<dbReference type="RefSeq" id="WP_091399896.1">
    <property type="nucleotide sequence ID" value="NZ_FNQY01000019.1"/>
</dbReference>
<reference evidence="3 4" key="1">
    <citation type="submission" date="2016-10" db="EMBL/GenBank/DDBJ databases">
        <authorList>
            <person name="de Groot N.N."/>
        </authorList>
    </citation>
    <scope>NUCLEOTIDE SEQUENCE [LARGE SCALE GENOMIC DNA]</scope>
    <source>
        <strain evidence="3 4">Vu-144</strain>
    </source>
</reference>
<feature type="region of interest" description="Disordered" evidence="1">
    <location>
        <begin position="96"/>
        <end position="137"/>
    </location>
</feature>
<evidence type="ECO:0000313" key="3">
    <source>
        <dbReference type="EMBL" id="SEA44761.1"/>
    </source>
</evidence>
<feature type="region of interest" description="Disordered" evidence="1">
    <location>
        <begin position="259"/>
        <end position="290"/>
    </location>
</feature>